<dbReference type="EMBL" id="BLSD01000142">
    <property type="protein sequence ID" value="GFP40101.1"/>
    <property type="molecule type" value="Genomic_DNA"/>
</dbReference>
<sequence>MDYSDPIDSYTGTIGTLSFGHKKQITIGGEDCLSFYTFEGKMPHKPLVALEVWDMAPDNWPKILNDIYGDVYEDPVKWARKCVEEFKARAISIKLASTDPNGLGRSPEEAAQVVKKMVEAVDVPIIVYGTGNLEKDAEVMKKVAEASAESDIIIGPAQEDNYKAITATALGYKKKSLDRPR</sequence>
<dbReference type="EMBL" id="BLRW01000130">
    <property type="protein sequence ID" value="GFP23532.1"/>
    <property type="molecule type" value="Genomic_DNA"/>
</dbReference>
<dbReference type="SUPFAM" id="SSF51717">
    <property type="entry name" value="Dihydropteroate synthetase-like"/>
    <property type="match status" value="1"/>
</dbReference>
<gene>
    <name evidence="2" type="ORF">HKBW3S03_01259</name>
    <name evidence="3" type="ORF">HKBW3S09_00999</name>
    <name evidence="4" type="ORF">HKBW3S34_01824</name>
    <name evidence="5" type="ORF">HKBW3S47_01799</name>
</gene>
<comment type="caution">
    <text evidence="4">The sequence shown here is derived from an EMBL/GenBank/DDBJ whole genome shotgun (WGS) entry which is preliminary data.</text>
</comment>
<evidence type="ECO:0000313" key="8">
    <source>
        <dbReference type="Proteomes" id="UP000585609"/>
    </source>
</evidence>
<keyword evidence="9" id="KW-1185">Reference proteome</keyword>
<evidence type="ECO:0000313" key="5">
    <source>
        <dbReference type="EMBL" id="GFP40101.1"/>
    </source>
</evidence>
<accession>A0A6V8PDX0</accession>
<proteinExistence type="predicted"/>
<evidence type="ECO:0000259" key="1">
    <source>
        <dbReference type="Pfam" id="PF03599"/>
    </source>
</evidence>
<evidence type="ECO:0000313" key="7">
    <source>
        <dbReference type="Proteomes" id="UP000574717"/>
    </source>
</evidence>
<reference evidence="6 7" key="1">
    <citation type="journal article" date="2020" name="Front. Microbiol.">
        <title>Single-cell genomics of novel Actinobacteria with the Wood-Ljungdahl pathway discovered in a serpentinizing system.</title>
        <authorList>
            <person name="Merino N."/>
            <person name="Kawai M."/>
            <person name="Boyd E.S."/>
            <person name="Colman D.R."/>
            <person name="McGlynn S.E."/>
            <person name="Nealson K.H."/>
            <person name="Kurokawa K."/>
            <person name="Hongoh Y."/>
        </authorList>
    </citation>
    <scope>NUCLEOTIDE SEQUENCE [LARGE SCALE GENOMIC DNA]</scope>
    <source>
        <strain evidence="2 7">S03</strain>
        <strain evidence="3 8">S09_30</strain>
        <strain evidence="4 9">S34</strain>
        <strain evidence="5 6">S47</strain>
    </source>
</reference>
<dbReference type="AlphaFoldDB" id="A0A6V8PDX0"/>
<name>A0A6V8PDX0_9ACTN</name>
<evidence type="ECO:0000313" key="4">
    <source>
        <dbReference type="EMBL" id="GFP30905.1"/>
    </source>
</evidence>
<organism evidence="4 9">
    <name type="scientific">Candidatus Hakubella thermalkaliphila</name>
    <dbReference type="NCBI Taxonomy" id="2754717"/>
    <lineage>
        <taxon>Bacteria</taxon>
        <taxon>Bacillati</taxon>
        <taxon>Actinomycetota</taxon>
        <taxon>Actinomycetota incertae sedis</taxon>
        <taxon>Candidatus Hakubellales</taxon>
        <taxon>Candidatus Hakubellaceae</taxon>
        <taxon>Candidatus Hakubella</taxon>
    </lineage>
</organism>
<dbReference type="Proteomes" id="UP000585609">
    <property type="component" value="Unassembled WGS sequence"/>
</dbReference>
<dbReference type="PANTHER" id="PTHR36214:SF5">
    <property type="entry name" value="ACETYL-COA DECARBONYLASE_SYNTHASE COMPLEX SUBUNIT DELTA"/>
    <property type="match status" value="1"/>
</dbReference>
<protein>
    <submittedName>
        <fullName evidence="4">Acetyl-CoA decarbonylase/synthase, CODH/ACS complex subunit delta</fullName>
    </submittedName>
</protein>
<dbReference type="Proteomes" id="UP000569018">
    <property type="component" value="Unassembled WGS sequence"/>
</dbReference>
<dbReference type="EMBL" id="BLRU01000134">
    <property type="protein sequence ID" value="GFP19755.1"/>
    <property type="molecule type" value="Genomic_DNA"/>
</dbReference>
<evidence type="ECO:0000313" key="6">
    <source>
        <dbReference type="Proteomes" id="UP000569018"/>
    </source>
</evidence>
<evidence type="ECO:0000313" key="3">
    <source>
        <dbReference type="EMBL" id="GFP23532.1"/>
    </source>
</evidence>
<dbReference type="InterPro" id="IPR016041">
    <property type="entry name" value="Ac-CoA_synth_d_su_TIM-brl"/>
</dbReference>
<dbReference type="InterPro" id="IPR051069">
    <property type="entry name" value="ACDS_complex_subunit"/>
</dbReference>
<feature type="domain" description="CO dehydrogenase/acetyl-CoA synthase delta subunit TIM barrel" evidence="1">
    <location>
        <begin position="21"/>
        <end position="175"/>
    </location>
</feature>
<dbReference type="Gene3D" id="3.20.20.20">
    <property type="entry name" value="Dihydropteroate synthase-like"/>
    <property type="match status" value="1"/>
</dbReference>
<dbReference type="InterPro" id="IPR011005">
    <property type="entry name" value="Dihydropteroate_synth-like_sf"/>
</dbReference>
<dbReference type="Pfam" id="PF03599">
    <property type="entry name" value="CdhD"/>
    <property type="match status" value="1"/>
</dbReference>
<dbReference type="PANTHER" id="PTHR36214">
    <property type="match status" value="1"/>
</dbReference>
<dbReference type="Proteomes" id="UP000588083">
    <property type="component" value="Unassembled WGS sequence"/>
</dbReference>
<dbReference type="EMBL" id="BLRZ01000120">
    <property type="protein sequence ID" value="GFP30905.1"/>
    <property type="molecule type" value="Genomic_DNA"/>
</dbReference>
<evidence type="ECO:0000313" key="9">
    <source>
        <dbReference type="Proteomes" id="UP000588083"/>
    </source>
</evidence>
<evidence type="ECO:0000313" key="2">
    <source>
        <dbReference type="EMBL" id="GFP19755.1"/>
    </source>
</evidence>
<dbReference type="Proteomes" id="UP000574717">
    <property type="component" value="Unassembled WGS sequence"/>
</dbReference>